<comment type="caution">
    <text evidence="2">The sequence shown here is derived from an EMBL/GenBank/DDBJ whole genome shotgun (WGS) entry which is preliminary data.</text>
</comment>
<keyword evidence="3" id="KW-1185">Reference proteome</keyword>
<sequence length="88" mass="9731">MSQATPVSSKRVTLNGNNHFLVDVYNIAQTNASTLATEDRMNRTSGTGRDRDYNVWEASRDVENPSQLPGEASVPPNKNDAYSTEKRS</sequence>
<accession>A0A9D3Z2A7</accession>
<evidence type="ECO:0000313" key="3">
    <source>
        <dbReference type="Proteomes" id="UP000828390"/>
    </source>
</evidence>
<reference evidence="2" key="1">
    <citation type="journal article" date="2019" name="bioRxiv">
        <title>The Genome of the Zebra Mussel, Dreissena polymorpha: A Resource for Invasive Species Research.</title>
        <authorList>
            <person name="McCartney M.A."/>
            <person name="Auch B."/>
            <person name="Kono T."/>
            <person name="Mallez S."/>
            <person name="Zhang Y."/>
            <person name="Obille A."/>
            <person name="Becker A."/>
            <person name="Abrahante J.E."/>
            <person name="Garbe J."/>
            <person name="Badalamenti J.P."/>
            <person name="Herman A."/>
            <person name="Mangelson H."/>
            <person name="Liachko I."/>
            <person name="Sullivan S."/>
            <person name="Sone E.D."/>
            <person name="Koren S."/>
            <person name="Silverstein K.A.T."/>
            <person name="Beckman K.B."/>
            <person name="Gohl D.M."/>
        </authorList>
    </citation>
    <scope>NUCLEOTIDE SEQUENCE</scope>
    <source>
        <strain evidence="2">Duluth1</strain>
        <tissue evidence="2">Whole animal</tissue>
    </source>
</reference>
<dbReference type="EMBL" id="JAIWYP010000014">
    <property type="protein sequence ID" value="KAH3709002.1"/>
    <property type="molecule type" value="Genomic_DNA"/>
</dbReference>
<dbReference type="Proteomes" id="UP000828390">
    <property type="component" value="Unassembled WGS sequence"/>
</dbReference>
<dbReference type="AlphaFoldDB" id="A0A9D3Z2A7"/>
<name>A0A9D3Z2A7_DREPO</name>
<protein>
    <submittedName>
        <fullName evidence="2">Uncharacterized protein</fullName>
    </submittedName>
</protein>
<evidence type="ECO:0000256" key="1">
    <source>
        <dbReference type="SAM" id="MobiDB-lite"/>
    </source>
</evidence>
<proteinExistence type="predicted"/>
<feature type="region of interest" description="Disordered" evidence="1">
    <location>
        <begin position="60"/>
        <end position="88"/>
    </location>
</feature>
<evidence type="ECO:0000313" key="2">
    <source>
        <dbReference type="EMBL" id="KAH3709002.1"/>
    </source>
</evidence>
<organism evidence="2 3">
    <name type="scientific">Dreissena polymorpha</name>
    <name type="common">Zebra mussel</name>
    <name type="synonym">Mytilus polymorpha</name>
    <dbReference type="NCBI Taxonomy" id="45954"/>
    <lineage>
        <taxon>Eukaryota</taxon>
        <taxon>Metazoa</taxon>
        <taxon>Spiralia</taxon>
        <taxon>Lophotrochozoa</taxon>
        <taxon>Mollusca</taxon>
        <taxon>Bivalvia</taxon>
        <taxon>Autobranchia</taxon>
        <taxon>Heteroconchia</taxon>
        <taxon>Euheterodonta</taxon>
        <taxon>Imparidentia</taxon>
        <taxon>Neoheterodontei</taxon>
        <taxon>Myida</taxon>
        <taxon>Dreissenoidea</taxon>
        <taxon>Dreissenidae</taxon>
        <taxon>Dreissena</taxon>
    </lineage>
</organism>
<reference evidence="2" key="2">
    <citation type="submission" date="2020-11" db="EMBL/GenBank/DDBJ databases">
        <authorList>
            <person name="McCartney M.A."/>
            <person name="Auch B."/>
            <person name="Kono T."/>
            <person name="Mallez S."/>
            <person name="Becker A."/>
            <person name="Gohl D.M."/>
            <person name="Silverstein K.A.T."/>
            <person name="Koren S."/>
            <person name="Bechman K.B."/>
            <person name="Herman A."/>
            <person name="Abrahante J.E."/>
            <person name="Garbe J."/>
        </authorList>
    </citation>
    <scope>NUCLEOTIDE SEQUENCE</scope>
    <source>
        <strain evidence="2">Duluth1</strain>
        <tissue evidence="2">Whole animal</tissue>
    </source>
</reference>
<gene>
    <name evidence="2" type="ORF">DPMN_068462</name>
</gene>